<dbReference type="InterPro" id="IPR011009">
    <property type="entry name" value="Kinase-like_dom_sf"/>
</dbReference>
<sequence length="69" mass="8066">MLRHKDIVHHDLLSKNILVDFGLSHKVEVSSSVKNIVGVLPYIDSYQNKTNYNKNHPKKFKFLIHQLII</sequence>
<dbReference type="GO" id="GO:0016301">
    <property type="term" value="F:kinase activity"/>
    <property type="evidence" value="ECO:0007669"/>
    <property type="project" value="UniProtKB-KW"/>
</dbReference>
<keyword evidence="1" id="KW-0808">Transferase</keyword>
<name>A0A8H3MB47_9GLOM</name>
<accession>A0A8H3MB47</accession>
<keyword evidence="1" id="KW-0418">Kinase</keyword>
<dbReference type="EMBL" id="BLAL01000285">
    <property type="protein sequence ID" value="GES99734.1"/>
    <property type="molecule type" value="Genomic_DNA"/>
</dbReference>
<dbReference type="SUPFAM" id="SSF56112">
    <property type="entry name" value="Protein kinase-like (PK-like)"/>
    <property type="match status" value="1"/>
</dbReference>
<reference evidence="1" key="1">
    <citation type="submission" date="2019-10" db="EMBL/GenBank/DDBJ databases">
        <title>Conservation and host-specific expression of non-tandemly repeated heterogenous ribosome RNA gene in arbuscular mycorrhizal fungi.</title>
        <authorList>
            <person name="Maeda T."/>
            <person name="Kobayashi Y."/>
            <person name="Nakagawa T."/>
            <person name="Ezawa T."/>
            <person name="Yamaguchi K."/>
            <person name="Bino T."/>
            <person name="Nishimoto Y."/>
            <person name="Shigenobu S."/>
            <person name="Kawaguchi M."/>
        </authorList>
    </citation>
    <scope>NUCLEOTIDE SEQUENCE</scope>
    <source>
        <strain evidence="1">HR1</strain>
    </source>
</reference>
<evidence type="ECO:0000313" key="2">
    <source>
        <dbReference type="Proteomes" id="UP000615446"/>
    </source>
</evidence>
<proteinExistence type="predicted"/>
<comment type="caution">
    <text evidence="1">The sequence shown here is derived from an EMBL/GenBank/DDBJ whole genome shotgun (WGS) entry which is preliminary data.</text>
</comment>
<organism evidence="1 2">
    <name type="scientific">Rhizophagus clarus</name>
    <dbReference type="NCBI Taxonomy" id="94130"/>
    <lineage>
        <taxon>Eukaryota</taxon>
        <taxon>Fungi</taxon>
        <taxon>Fungi incertae sedis</taxon>
        <taxon>Mucoromycota</taxon>
        <taxon>Glomeromycotina</taxon>
        <taxon>Glomeromycetes</taxon>
        <taxon>Glomerales</taxon>
        <taxon>Glomeraceae</taxon>
        <taxon>Rhizophagus</taxon>
    </lineage>
</organism>
<dbReference type="Proteomes" id="UP000615446">
    <property type="component" value="Unassembled WGS sequence"/>
</dbReference>
<protein>
    <submittedName>
        <fullName evidence="1">Kinase-like domain-containing protein</fullName>
    </submittedName>
</protein>
<gene>
    <name evidence="1" type="ORF">RCL2_002621800</name>
</gene>
<dbReference type="AlphaFoldDB" id="A0A8H3MB47"/>
<evidence type="ECO:0000313" key="1">
    <source>
        <dbReference type="EMBL" id="GES99734.1"/>
    </source>
</evidence>